<evidence type="ECO:0000313" key="5">
    <source>
        <dbReference type="EMBL" id="SEI88310.1"/>
    </source>
</evidence>
<dbReference type="RefSeq" id="WP_092049968.1">
    <property type="nucleotide sequence ID" value="NZ_FNZF01000001.1"/>
</dbReference>
<dbReference type="OrthoDB" id="9762242at2"/>
<dbReference type="Gene3D" id="3.40.50.12780">
    <property type="entry name" value="N-terminal domain of ligase-like"/>
    <property type="match status" value="1"/>
</dbReference>
<dbReference type="Proteomes" id="UP000199200">
    <property type="component" value="Unassembled WGS sequence"/>
</dbReference>
<evidence type="ECO:0000259" key="3">
    <source>
        <dbReference type="Pfam" id="PF00501"/>
    </source>
</evidence>
<protein>
    <submittedName>
        <fullName evidence="5">Crotonobetaine/carnitine-CoA ligase</fullName>
    </submittedName>
</protein>
<keyword evidence="6" id="KW-1185">Reference proteome</keyword>
<dbReference type="InterPro" id="IPR042099">
    <property type="entry name" value="ANL_N_sf"/>
</dbReference>
<dbReference type="AlphaFoldDB" id="A0A1H6UJA3"/>
<evidence type="ECO:0000313" key="6">
    <source>
        <dbReference type="Proteomes" id="UP000199200"/>
    </source>
</evidence>
<dbReference type="STRING" id="426757.SAMN04488127_0700"/>
<organism evidence="5 6">
    <name type="scientific">Bhargavaea ginsengi</name>
    <dbReference type="NCBI Taxonomy" id="426757"/>
    <lineage>
        <taxon>Bacteria</taxon>
        <taxon>Bacillati</taxon>
        <taxon>Bacillota</taxon>
        <taxon>Bacilli</taxon>
        <taxon>Bacillales</taxon>
        <taxon>Caryophanaceae</taxon>
        <taxon>Bhargavaea</taxon>
    </lineage>
</organism>
<dbReference type="GO" id="GO:0006631">
    <property type="term" value="P:fatty acid metabolic process"/>
    <property type="evidence" value="ECO:0007669"/>
    <property type="project" value="TreeGrafter"/>
</dbReference>
<comment type="similarity">
    <text evidence="1">Belongs to the ATP-dependent AMP-binding enzyme family.</text>
</comment>
<dbReference type="GO" id="GO:0031956">
    <property type="term" value="F:medium-chain fatty acid-CoA ligase activity"/>
    <property type="evidence" value="ECO:0007669"/>
    <property type="project" value="TreeGrafter"/>
</dbReference>
<evidence type="ECO:0000259" key="4">
    <source>
        <dbReference type="Pfam" id="PF13193"/>
    </source>
</evidence>
<evidence type="ECO:0000256" key="1">
    <source>
        <dbReference type="ARBA" id="ARBA00006432"/>
    </source>
</evidence>
<dbReference type="InterPro" id="IPR025110">
    <property type="entry name" value="AMP-bd_C"/>
</dbReference>
<dbReference type="PANTHER" id="PTHR43201:SF5">
    <property type="entry name" value="MEDIUM-CHAIN ACYL-COA LIGASE ACSF2, MITOCHONDRIAL"/>
    <property type="match status" value="1"/>
</dbReference>
<evidence type="ECO:0000256" key="2">
    <source>
        <dbReference type="ARBA" id="ARBA00022598"/>
    </source>
</evidence>
<dbReference type="InterPro" id="IPR045851">
    <property type="entry name" value="AMP-bd_C_sf"/>
</dbReference>
<dbReference type="PANTHER" id="PTHR43201">
    <property type="entry name" value="ACYL-COA SYNTHETASE"/>
    <property type="match status" value="1"/>
</dbReference>
<sequence length="509" mass="57557">MLTHGNQTLYTLLQKQTRRYGDKPFLLFEDEEISYQDMLGRANRTARWLSSKGIGKGHTVAAFLSNSPLFYDVWYACGALGAVMLPVNTASTPSELEYFLDHSESRGFIFEERLVGEGHLEVAEKMDLAFIQESGRSFEEGRHSMTDDDVKCQANAADTACIMYTSGTTAKPKGVLITHENYLFAGHSSVLYQQLTPEDRYLIFLPLFHANSQYYTSMAALVAGGTIILQERFSSSGFWDAVDRYKPTVSSLVATVIKMLLERPEHPKEKRHSLKRAGYGLFVTYPDLQKFRERFGIHLYQWFGMTESITTNIVTPIYEEMVRDPETGIVPIGKPALGHEVKIADPDGEELPFGETGEILIKSPSLMKGYLKNPEATAQTLQNGWLHTGDNGYMNEEGFIWFVDRNKDMIKRAGENISSIEVENVLSDHPSIQDCAVIGEPDALREEKVVAYIKLFDGEQVTEGELENFCKERLSYFKVPQEFRIIDDFPRTSIGKIQKNLLRVKGEVK</sequence>
<accession>A0A1H6UJA3</accession>
<name>A0A1H6UJA3_9BACL</name>
<dbReference type="FunFam" id="3.30.300.30:FF:000008">
    <property type="entry name" value="2,3-dihydroxybenzoate-AMP ligase"/>
    <property type="match status" value="1"/>
</dbReference>
<feature type="domain" description="AMP-binding enzyme C-terminal" evidence="4">
    <location>
        <begin position="421"/>
        <end position="496"/>
    </location>
</feature>
<dbReference type="EMBL" id="FNZF01000001">
    <property type="protein sequence ID" value="SEI88310.1"/>
    <property type="molecule type" value="Genomic_DNA"/>
</dbReference>
<reference evidence="6" key="1">
    <citation type="submission" date="2016-10" db="EMBL/GenBank/DDBJ databases">
        <authorList>
            <person name="Varghese N."/>
            <person name="Submissions S."/>
        </authorList>
    </citation>
    <scope>NUCLEOTIDE SEQUENCE [LARGE SCALE GENOMIC DNA]</scope>
    <source>
        <strain evidence="6">CGMCC 1.6763</strain>
    </source>
</reference>
<dbReference type="SUPFAM" id="SSF56801">
    <property type="entry name" value="Acetyl-CoA synthetase-like"/>
    <property type="match status" value="1"/>
</dbReference>
<gene>
    <name evidence="5" type="ORF">SAMN04488127_0700</name>
</gene>
<proteinExistence type="inferred from homology"/>
<dbReference type="InterPro" id="IPR000873">
    <property type="entry name" value="AMP-dep_synth/lig_dom"/>
</dbReference>
<dbReference type="Pfam" id="PF13193">
    <property type="entry name" value="AMP-binding_C"/>
    <property type="match status" value="1"/>
</dbReference>
<feature type="domain" description="AMP-dependent synthetase/ligase" evidence="3">
    <location>
        <begin position="13"/>
        <end position="371"/>
    </location>
</feature>
<dbReference type="Gene3D" id="3.30.300.30">
    <property type="match status" value="1"/>
</dbReference>
<keyword evidence="2 5" id="KW-0436">Ligase</keyword>
<dbReference type="Pfam" id="PF00501">
    <property type="entry name" value="AMP-binding"/>
    <property type="match status" value="1"/>
</dbReference>